<reference evidence="4 5" key="1">
    <citation type="submission" date="2023-08" db="EMBL/GenBank/DDBJ databases">
        <title>Nocardioides seae sp. nov., a bacterium isolated from a soil.</title>
        <authorList>
            <person name="Wang X."/>
        </authorList>
    </citation>
    <scope>NUCLEOTIDE SEQUENCE [LARGE SCALE GENOMIC DNA]</scope>
    <source>
        <strain evidence="4 5">YZH12</strain>
    </source>
</reference>
<dbReference type="RefSeq" id="WP_315732782.1">
    <property type="nucleotide sequence ID" value="NZ_JAVYII010000004.1"/>
</dbReference>
<dbReference type="Pfam" id="PF17931">
    <property type="entry name" value="TetR_C_23"/>
    <property type="match status" value="1"/>
</dbReference>
<keyword evidence="1 2" id="KW-0238">DNA-binding</keyword>
<proteinExistence type="predicted"/>
<evidence type="ECO:0000256" key="2">
    <source>
        <dbReference type="PROSITE-ProRule" id="PRU00335"/>
    </source>
</evidence>
<evidence type="ECO:0000256" key="1">
    <source>
        <dbReference type="ARBA" id="ARBA00023125"/>
    </source>
</evidence>
<dbReference type="Gene3D" id="1.10.357.10">
    <property type="entry name" value="Tetracycline Repressor, domain 2"/>
    <property type="match status" value="1"/>
</dbReference>
<dbReference type="InterPro" id="IPR023772">
    <property type="entry name" value="DNA-bd_HTH_TetR-type_CS"/>
</dbReference>
<dbReference type="EMBL" id="JAVYII010000004">
    <property type="protein sequence ID" value="MDT9593311.1"/>
    <property type="molecule type" value="Genomic_DNA"/>
</dbReference>
<sequence>MPPPPRRTAKAEATRATIVAAARRLFREGGYDATTMRAVADAAGVSLGNAYYYFASKEHLVQGFYDQLSAEHLEAVTIVLAEEPAFSARLAGVLERWVDVAAPYHDFATTFFRNAADPRSPLSPFSPESAAAREATVAIHREVLAGADLRVPPALREDLPELLWLLQMGVVLFWVYDSSPDQARTRTLIHGVVPVVDRLIRLTRLPVARGIAGDVVALVRSVRAG</sequence>
<dbReference type="InterPro" id="IPR050109">
    <property type="entry name" value="HTH-type_TetR-like_transc_reg"/>
</dbReference>
<dbReference type="InterPro" id="IPR001647">
    <property type="entry name" value="HTH_TetR"/>
</dbReference>
<protein>
    <submittedName>
        <fullName evidence="4">TetR family transcriptional regulator</fullName>
    </submittedName>
</protein>
<organism evidence="4 5">
    <name type="scientific">Nocardioides imazamoxiresistens</name>
    <dbReference type="NCBI Taxonomy" id="3231893"/>
    <lineage>
        <taxon>Bacteria</taxon>
        <taxon>Bacillati</taxon>
        <taxon>Actinomycetota</taxon>
        <taxon>Actinomycetes</taxon>
        <taxon>Propionibacteriales</taxon>
        <taxon>Nocardioidaceae</taxon>
        <taxon>Nocardioides</taxon>
    </lineage>
</organism>
<feature type="domain" description="HTH tetR-type" evidence="3">
    <location>
        <begin position="12"/>
        <end position="72"/>
    </location>
</feature>
<dbReference type="PANTHER" id="PTHR30055:SF146">
    <property type="entry name" value="HTH-TYPE TRANSCRIPTIONAL DUAL REGULATOR CECR"/>
    <property type="match status" value="1"/>
</dbReference>
<keyword evidence="5" id="KW-1185">Reference proteome</keyword>
<dbReference type="SUPFAM" id="SSF46689">
    <property type="entry name" value="Homeodomain-like"/>
    <property type="match status" value="1"/>
</dbReference>
<comment type="caution">
    <text evidence="4">The sequence shown here is derived from an EMBL/GenBank/DDBJ whole genome shotgun (WGS) entry which is preliminary data.</text>
</comment>
<evidence type="ECO:0000313" key="5">
    <source>
        <dbReference type="Proteomes" id="UP001268542"/>
    </source>
</evidence>
<accession>A0ABU3PVS8</accession>
<dbReference type="InterPro" id="IPR036271">
    <property type="entry name" value="Tet_transcr_reg_TetR-rel_C_sf"/>
</dbReference>
<dbReference type="InterPro" id="IPR041673">
    <property type="entry name" value="TetR_C_23"/>
</dbReference>
<name>A0ABU3PVS8_9ACTN</name>
<evidence type="ECO:0000313" key="4">
    <source>
        <dbReference type="EMBL" id="MDT9593311.1"/>
    </source>
</evidence>
<dbReference type="Proteomes" id="UP001268542">
    <property type="component" value="Unassembled WGS sequence"/>
</dbReference>
<dbReference type="PROSITE" id="PS50977">
    <property type="entry name" value="HTH_TETR_2"/>
    <property type="match status" value="1"/>
</dbReference>
<evidence type="ECO:0000259" key="3">
    <source>
        <dbReference type="PROSITE" id="PS50977"/>
    </source>
</evidence>
<dbReference type="Pfam" id="PF00440">
    <property type="entry name" value="TetR_N"/>
    <property type="match status" value="1"/>
</dbReference>
<gene>
    <name evidence="4" type="ORF">RDV89_09550</name>
</gene>
<dbReference type="PANTHER" id="PTHR30055">
    <property type="entry name" value="HTH-TYPE TRANSCRIPTIONAL REGULATOR RUTR"/>
    <property type="match status" value="1"/>
</dbReference>
<dbReference type="PROSITE" id="PS01081">
    <property type="entry name" value="HTH_TETR_1"/>
    <property type="match status" value="1"/>
</dbReference>
<dbReference type="SUPFAM" id="SSF48498">
    <property type="entry name" value="Tetracyclin repressor-like, C-terminal domain"/>
    <property type="match status" value="1"/>
</dbReference>
<dbReference type="InterPro" id="IPR009057">
    <property type="entry name" value="Homeodomain-like_sf"/>
</dbReference>
<feature type="DNA-binding region" description="H-T-H motif" evidence="2">
    <location>
        <begin position="35"/>
        <end position="54"/>
    </location>
</feature>
<dbReference type="PRINTS" id="PR00455">
    <property type="entry name" value="HTHTETR"/>
</dbReference>